<dbReference type="AlphaFoldDB" id="A0A7W8UMB9"/>
<dbReference type="Proteomes" id="UP000528824">
    <property type="component" value="Unassembled WGS sequence"/>
</dbReference>
<name>A0A7W8UMB9_9HYPH</name>
<evidence type="ECO:0000313" key="2">
    <source>
        <dbReference type="EMBL" id="MBB5560618.1"/>
    </source>
</evidence>
<dbReference type="RefSeq" id="WP_183916095.1">
    <property type="nucleotide sequence ID" value="NZ_JACHBB010000004.1"/>
</dbReference>
<gene>
    <name evidence="2" type="ORF">GGI59_002280</name>
</gene>
<keyword evidence="1" id="KW-0812">Transmembrane</keyword>
<proteinExistence type="predicted"/>
<dbReference type="EMBL" id="JACHBC010000004">
    <property type="protein sequence ID" value="MBB5560618.1"/>
    <property type="molecule type" value="Genomic_DNA"/>
</dbReference>
<reference evidence="2 3" key="1">
    <citation type="submission" date="2020-08" db="EMBL/GenBank/DDBJ databases">
        <title>Genomic Encyclopedia of Type Strains, Phase IV (KMG-V): Genome sequencing to study the core and pangenomes of soil and plant-associated prokaryotes.</title>
        <authorList>
            <person name="Whitman W."/>
        </authorList>
    </citation>
    <scope>NUCLEOTIDE SEQUENCE [LARGE SCALE GENOMIC DNA]</scope>
    <source>
        <strain evidence="2 3">SEMIA 4034</strain>
    </source>
</reference>
<protein>
    <submittedName>
        <fullName evidence="2">Uncharacterized protein</fullName>
    </submittedName>
</protein>
<evidence type="ECO:0000256" key="1">
    <source>
        <dbReference type="SAM" id="Phobius"/>
    </source>
</evidence>
<accession>A0A7W8UMB9</accession>
<keyword evidence="1" id="KW-1133">Transmembrane helix</keyword>
<feature type="transmembrane region" description="Helical" evidence="1">
    <location>
        <begin position="6"/>
        <end position="27"/>
    </location>
</feature>
<comment type="caution">
    <text evidence="2">The sequence shown here is derived from an EMBL/GenBank/DDBJ whole genome shotgun (WGS) entry which is preliminary data.</text>
</comment>
<keyword evidence="1" id="KW-0472">Membrane</keyword>
<evidence type="ECO:0000313" key="3">
    <source>
        <dbReference type="Proteomes" id="UP000528824"/>
    </source>
</evidence>
<organism evidence="2 3">
    <name type="scientific">Rhizobium lentis</name>
    <dbReference type="NCBI Taxonomy" id="1138194"/>
    <lineage>
        <taxon>Bacteria</taxon>
        <taxon>Pseudomonadati</taxon>
        <taxon>Pseudomonadota</taxon>
        <taxon>Alphaproteobacteria</taxon>
        <taxon>Hyphomicrobiales</taxon>
        <taxon>Rhizobiaceae</taxon>
        <taxon>Rhizobium/Agrobacterium group</taxon>
        <taxon>Rhizobium</taxon>
    </lineage>
</organism>
<keyword evidence="3" id="KW-1185">Reference proteome</keyword>
<sequence>MGSLVPTLVALSAVQAAAIMGMLVWLVRKDDRRRKEITAAIEFALGLNLFRQRNFLRLFIDGEDAAINRDYPEWADYRARFYALEGF</sequence>